<dbReference type="Pfam" id="PF02667">
    <property type="entry name" value="SCFA_trans"/>
    <property type="match status" value="1"/>
</dbReference>
<protein>
    <submittedName>
        <fullName evidence="2">TIGR00366 family protein</fullName>
    </submittedName>
</protein>
<evidence type="ECO:0000256" key="1">
    <source>
        <dbReference type="SAM" id="Phobius"/>
    </source>
</evidence>
<feature type="transmembrane region" description="Helical" evidence="1">
    <location>
        <begin position="199"/>
        <end position="222"/>
    </location>
</feature>
<accession>A0A9D1YV96</accession>
<gene>
    <name evidence="2" type="ORF">H9830_08780</name>
</gene>
<reference evidence="2" key="2">
    <citation type="submission" date="2021-04" db="EMBL/GenBank/DDBJ databases">
        <authorList>
            <person name="Gilroy R."/>
        </authorList>
    </citation>
    <scope>NUCLEOTIDE SEQUENCE</scope>
    <source>
        <strain evidence="2">ChiGjej1B1-98</strain>
    </source>
</reference>
<dbReference type="PANTHER" id="PTHR41983:SF2">
    <property type="entry name" value="SHORT-CHAIN FATTY ACID TRANSPORTER-RELATED"/>
    <property type="match status" value="1"/>
</dbReference>
<feature type="transmembrane region" description="Helical" evidence="1">
    <location>
        <begin position="356"/>
        <end position="373"/>
    </location>
</feature>
<keyword evidence="1" id="KW-0472">Membrane</keyword>
<feature type="transmembrane region" description="Helical" evidence="1">
    <location>
        <begin position="153"/>
        <end position="179"/>
    </location>
</feature>
<dbReference type="Proteomes" id="UP000824005">
    <property type="component" value="Unassembled WGS sequence"/>
</dbReference>
<feature type="transmembrane region" description="Helical" evidence="1">
    <location>
        <begin position="261"/>
        <end position="280"/>
    </location>
</feature>
<dbReference type="PANTHER" id="PTHR41983">
    <property type="entry name" value="SHORT-CHAIN FATTY ACID TRANSPORTER-RELATED"/>
    <property type="match status" value="1"/>
</dbReference>
<name>A0A9D1YV96_9MICO</name>
<comment type="caution">
    <text evidence="2">The sequence shown here is derived from an EMBL/GenBank/DDBJ whole genome shotgun (WGS) entry which is preliminary data.</text>
</comment>
<feature type="transmembrane region" description="Helical" evidence="1">
    <location>
        <begin position="38"/>
        <end position="58"/>
    </location>
</feature>
<dbReference type="AlphaFoldDB" id="A0A9D1YV96"/>
<feature type="transmembrane region" description="Helical" evidence="1">
    <location>
        <begin position="112"/>
        <end position="141"/>
    </location>
</feature>
<sequence length="461" mass="49305">MSQPRSTETLPKEEKSGGMLRIAEFFSNVVRKYLPDPLVIAIILTLFSVLLAVTVGRSNPLDVIEYWGGGFWDLLAFGMQVVLIILTGFLLAKTPIVDVMLTRLAKLPKGNTSAIVLAVVLTGIASWLQWGFGLIIGTIIAQKIAANVKTLHYPLAIAAAYSGFVVYGMGISATIPLLVATEGHFLEDQIGVIGLEQTVFHPVILVTTAVTIVTMPFFLALLHPKDPKKIIALDPAVLQIKKNEKIEAGERSFGQRLNDSPVLGIAAGLLGLSYSVIYLIDGGSIDLDSVNFLFLMLAFLLFARPSRFITAVAEGVKTVGGVIVQYPFYAGIMAILVGSGLVVTFSGAFTEISTPATLPLWAFISAGLINILIPSGGGQFAVQGPVVIEAAQEIGASEAATAMAVSVGDQWTNMLQPFFLLPVLALSKLKLTDVLGYTIMMLFYTGIIFSASMLVYGFVML</sequence>
<proteinExistence type="predicted"/>
<feature type="transmembrane region" description="Helical" evidence="1">
    <location>
        <begin position="292"/>
        <end position="316"/>
    </location>
</feature>
<dbReference type="GO" id="GO:0005886">
    <property type="term" value="C:plasma membrane"/>
    <property type="evidence" value="ECO:0007669"/>
    <property type="project" value="TreeGrafter"/>
</dbReference>
<feature type="transmembrane region" description="Helical" evidence="1">
    <location>
        <begin position="70"/>
        <end position="92"/>
    </location>
</feature>
<reference evidence="2" key="1">
    <citation type="journal article" date="2021" name="PeerJ">
        <title>Extensive microbial diversity within the chicken gut microbiome revealed by metagenomics and culture.</title>
        <authorList>
            <person name="Gilroy R."/>
            <person name="Ravi A."/>
            <person name="Getino M."/>
            <person name="Pursley I."/>
            <person name="Horton D.L."/>
            <person name="Alikhan N.F."/>
            <person name="Baker D."/>
            <person name="Gharbi K."/>
            <person name="Hall N."/>
            <person name="Watson M."/>
            <person name="Adriaenssens E.M."/>
            <person name="Foster-Nyarko E."/>
            <person name="Jarju S."/>
            <person name="Secka A."/>
            <person name="Antonio M."/>
            <person name="Oren A."/>
            <person name="Chaudhuri R.R."/>
            <person name="La Ragione R."/>
            <person name="Hildebrand F."/>
            <person name="Pallen M.J."/>
        </authorList>
    </citation>
    <scope>NUCLEOTIDE SEQUENCE</scope>
    <source>
        <strain evidence="2">ChiGjej1B1-98</strain>
    </source>
</reference>
<evidence type="ECO:0000313" key="3">
    <source>
        <dbReference type="Proteomes" id="UP000824005"/>
    </source>
</evidence>
<evidence type="ECO:0000313" key="2">
    <source>
        <dbReference type="EMBL" id="HIY66353.1"/>
    </source>
</evidence>
<feature type="transmembrane region" description="Helical" evidence="1">
    <location>
        <begin position="434"/>
        <end position="459"/>
    </location>
</feature>
<keyword evidence="1" id="KW-1133">Transmembrane helix</keyword>
<feature type="transmembrane region" description="Helical" evidence="1">
    <location>
        <begin position="328"/>
        <end position="350"/>
    </location>
</feature>
<dbReference type="InterPro" id="IPR006160">
    <property type="entry name" value="SCFA_transpt_AtoE"/>
</dbReference>
<keyword evidence="1" id="KW-0812">Transmembrane</keyword>
<organism evidence="2 3">
    <name type="scientific">Candidatus Agrococcus pullicola</name>
    <dbReference type="NCBI Taxonomy" id="2838429"/>
    <lineage>
        <taxon>Bacteria</taxon>
        <taxon>Bacillati</taxon>
        <taxon>Actinomycetota</taxon>
        <taxon>Actinomycetes</taxon>
        <taxon>Micrococcales</taxon>
        <taxon>Microbacteriaceae</taxon>
        <taxon>Agrococcus</taxon>
    </lineage>
</organism>
<dbReference type="EMBL" id="DXDC01000266">
    <property type="protein sequence ID" value="HIY66353.1"/>
    <property type="molecule type" value="Genomic_DNA"/>
</dbReference>